<accession>A0AC34FTM6</accession>
<proteinExistence type="predicted"/>
<dbReference type="Proteomes" id="UP000887579">
    <property type="component" value="Unplaced"/>
</dbReference>
<evidence type="ECO:0000313" key="2">
    <source>
        <dbReference type="WBParaSite" id="ES5_v2.g20826.t1"/>
    </source>
</evidence>
<protein>
    <submittedName>
        <fullName evidence="2">Uncharacterized protein</fullName>
    </submittedName>
</protein>
<evidence type="ECO:0000313" key="1">
    <source>
        <dbReference type="Proteomes" id="UP000887579"/>
    </source>
</evidence>
<name>A0AC34FTM6_9BILA</name>
<organism evidence="1 2">
    <name type="scientific">Panagrolaimus sp. ES5</name>
    <dbReference type="NCBI Taxonomy" id="591445"/>
    <lineage>
        <taxon>Eukaryota</taxon>
        <taxon>Metazoa</taxon>
        <taxon>Ecdysozoa</taxon>
        <taxon>Nematoda</taxon>
        <taxon>Chromadorea</taxon>
        <taxon>Rhabditida</taxon>
        <taxon>Tylenchina</taxon>
        <taxon>Panagrolaimomorpha</taxon>
        <taxon>Panagrolaimoidea</taxon>
        <taxon>Panagrolaimidae</taxon>
        <taxon>Panagrolaimus</taxon>
    </lineage>
</organism>
<sequence>MSSLKSAAASEKKPENFGGKKSGESANQKQQPSSLSTTSLIKLQPQDPNFKSSAEKHIPPFSTTIVQIEKDEKLNPASNFIAAAINPNQKIPEATTPPQPSPKKASDAESVATSATLKFEKQFPEATTPPLPTPKSTDSGTNAASASLKFEKQC</sequence>
<reference evidence="2" key="1">
    <citation type="submission" date="2022-11" db="UniProtKB">
        <authorList>
            <consortium name="WormBaseParasite"/>
        </authorList>
    </citation>
    <scope>IDENTIFICATION</scope>
</reference>
<dbReference type="WBParaSite" id="ES5_v2.g20826.t1">
    <property type="protein sequence ID" value="ES5_v2.g20826.t1"/>
    <property type="gene ID" value="ES5_v2.g20826"/>
</dbReference>